<evidence type="ECO:0000313" key="5">
    <source>
        <dbReference type="Proteomes" id="UP001159405"/>
    </source>
</evidence>
<feature type="region of interest" description="Disordered" evidence="1">
    <location>
        <begin position="127"/>
        <end position="164"/>
    </location>
</feature>
<evidence type="ECO:0000256" key="2">
    <source>
        <dbReference type="SAM" id="Phobius"/>
    </source>
</evidence>
<keyword evidence="2" id="KW-1133">Transmembrane helix</keyword>
<keyword evidence="3" id="KW-0732">Signal</keyword>
<name>A0ABN8NSW5_9CNID</name>
<evidence type="ECO:0008006" key="6">
    <source>
        <dbReference type="Google" id="ProtNLM"/>
    </source>
</evidence>
<keyword evidence="5" id="KW-1185">Reference proteome</keyword>
<comment type="caution">
    <text evidence="4">The sequence shown here is derived from an EMBL/GenBank/DDBJ whole genome shotgun (WGS) entry which is preliminary data.</text>
</comment>
<evidence type="ECO:0000313" key="4">
    <source>
        <dbReference type="EMBL" id="CAH3117206.1"/>
    </source>
</evidence>
<evidence type="ECO:0000256" key="3">
    <source>
        <dbReference type="SAM" id="SignalP"/>
    </source>
</evidence>
<keyword evidence="2" id="KW-0812">Transmembrane</keyword>
<dbReference type="Pfam" id="PF11669">
    <property type="entry name" value="WBP-1"/>
    <property type="match status" value="1"/>
</dbReference>
<accession>A0ABN8NSW5</accession>
<sequence length="164" mass="19071">MEWFELSLIRACFAAFLCFGETEARDYCGELDGRDIYCDDGQCCGDFECCSYYKYYKMWWFWLAWGVICIFACCCAYHRRRNFAYQWQIRNFMYPTVLHGESGNTASYQQFENTPEYKLPSYAEVEAMGSLGPPEDGEGAPPPYVDPTANEELQEENNVPQETV</sequence>
<feature type="chain" id="PRO_5046179417" description="Vesicular, overexpressed in cancer, prosurvival protein 1" evidence="3">
    <location>
        <begin position="25"/>
        <end position="164"/>
    </location>
</feature>
<keyword evidence="2" id="KW-0472">Membrane</keyword>
<feature type="transmembrane region" description="Helical" evidence="2">
    <location>
        <begin position="59"/>
        <end position="77"/>
    </location>
</feature>
<dbReference type="PANTHER" id="PTHR16209">
    <property type="entry name" value="VESICULAR, OVEREXPRESSED IN CANCER, PROSURVIVAL PROTEIN 1"/>
    <property type="match status" value="1"/>
</dbReference>
<gene>
    <name evidence="4" type="ORF">PLOB_00025633</name>
</gene>
<dbReference type="EMBL" id="CALNXK010000030">
    <property type="protein sequence ID" value="CAH3117206.1"/>
    <property type="molecule type" value="Genomic_DNA"/>
</dbReference>
<dbReference type="InterPro" id="IPR051994">
    <property type="entry name" value="WW_domain-binding"/>
</dbReference>
<feature type="signal peptide" evidence="3">
    <location>
        <begin position="1"/>
        <end position="24"/>
    </location>
</feature>
<dbReference type="InterPro" id="IPR021684">
    <property type="entry name" value="WBP1-like"/>
</dbReference>
<organism evidence="4 5">
    <name type="scientific">Porites lobata</name>
    <dbReference type="NCBI Taxonomy" id="104759"/>
    <lineage>
        <taxon>Eukaryota</taxon>
        <taxon>Metazoa</taxon>
        <taxon>Cnidaria</taxon>
        <taxon>Anthozoa</taxon>
        <taxon>Hexacorallia</taxon>
        <taxon>Scleractinia</taxon>
        <taxon>Fungiina</taxon>
        <taxon>Poritidae</taxon>
        <taxon>Porites</taxon>
    </lineage>
</organism>
<dbReference type="PANTHER" id="PTHR16209:SF6">
    <property type="entry name" value="VESICULAR, OVEREXPRESSED IN CANCER, PROSURVIVAL PROTEIN 1"/>
    <property type="match status" value="1"/>
</dbReference>
<evidence type="ECO:0000256" key="1">
    <source>
        <dbReference type="SAM" id="MobiDB-lite"/>
    </source>
</evidence>
<dbReference type="Proteomes" id="UP001159405">
    <property type="component" value="Unassembled WGS sequence"/>
</dbReference>
<protein>
    <recommendedName>
        <fullName evidence="6">Vesicular, overexpressed in cancer, prosurvival protein 1</fullName>
    </recommendedName>
</protein>
<reference evidence="4 5" key="1">
    <citation type="submission" date="2022-05" db="EMBL/GenBank/DDBJ databases">
        <authorList>
            <consortium name="Genoscope - CEA"/>
            <person name="William W."/>
        </authorList>
    </citation>
    <scope>NUCLEOTIDE SEQUENCE [LARGE SCALE GENOMIC DNA]</scope>
</reference>
<proteinExistence type="predicted"/>